<dbReference type="GO" id="GO:0017089">
    <property type="term" value="F:glycolipid transfer activity"/>
    <property type="evidence" value="ECO:0007669"/>
    <property type="project" value="TreeGrafter"/>
</dbReference>
<dbReference type="GO" id="GO:0030288">
    <property type="term" value="C:outer membrane-bounded periplasmic space"/>
    <property type="evidence" value="ECO:0007669"/>
    <property type="project" value="TreeGrafter"/>
</dbReference>
<proteinExistence type="inferred from homology"/>
<comment type="similarity">
    <text evidence="4">Belongs to the LptA family.</text>
</comment>
<keyword evidence="2 4" id="KW-0732">Signal</keyword>
<dbReference type="GO" id="GO:0001530">
    <property type="term" value="F:lipopolysaccharide binding"/>
    <property type="evidence" value="ECO:0007669"/>
    <property type="project" value="InterPro"/>
</dbReference>
<keyword evidence="1 4" id="KW-0813">Transport</keyword>
<dbReference type="InterPro" id="IPR014340">
    <property type="entry name" value="LptA"/>
</dbReference>
<dbReference type="InterPro" id="IPR052037">
    <property type="entry name" value="LPS_export_LptA"/>
</dbReference>
<feature type="region of interest" description="Disordered" evidence="5">
    <location>
        <begin position="158"/>
        <end position="203"/>
    </location>
</feature>
<dbReference type="Proteomes" id="UP001139353">
    <property type="component" value="Unassembled WGS sequence"/>
</dbReference>
<feature type="signal peptide" evidence="4">
    <location>
        <begin position="1"/>
        <end position="20"/>
    </location>
</feature>
<sequence length="203" mass="20935" precursor="true">MAALCTALAVAAAVAGPAHAERADRSKPMSVTSSGGNPDVVDLKKHSAVFIGNVIITQGTLEIHADRVEVSEDPDGQRLGFAYGSPEHPATFRQKRDGEDEYSEGDSTRIEYDSAANRVRFVGAAHLRMLKGTVVTDQANAALITYDTATDTIKLGSGEAGTASSSAGGRTTVVFTPKAPASSAKAPGPLKLDTPTPAPGSTK</sequence>
<dbReference type="PANTHER" id="PTHR36504:SF1">
    <property type="entry name" value="LIPOPOLYSACCHARIDE EXPORT SYSTEM PROTEIN LPTA"/>
    <property type="match status" value="1"/>
</dbReference>
<evidence type="ECO:0000256" key="3">
    <source>
        <dbReference type="ARBA" id="ARBA00022764"/>
    </source>
</evidence>
<dbReference type="AlphaFoldDB" id="A0A9X1YHA9"/>
<comment type="caution">
    <text evidence="7">The sequence shown here is derived from an EMBL/GenBank/DDBJ whole genome shotgun (WGS) entry which is preliminary data.</text>
</comment>
<dbReference type="GO" id="GO:0009279">
    <property type="term" value="C:cell outer membrane"/>
    <property type="evidence" value="ECO:0007669"/>
    <property type="project" value="TreeGrafter"/>
</dbReference>
<evidence type="ECO:0000259" key="6">
    <source>
        <dbReference type="Pfam" id="PF03968"/>
    </source>
</evidence>
<feature type="compositionally biased region" description="Low complexity" evidence="5">
    <location>
        <begin position="158"/>
        <end position="189"/>
    </location>
</feature>
<feature type="chain" id="PRO_5041029207" description="Lipopolysaccharide export system protein LptA" evidence="4">
    <location>
        <begin position="21"/>
        <end position="203"/>
    </location>
</feature>
<feature type="region of interest" description="Disordered" evidence="5">
    <location>
        <begin position="75"/>
        <end position="106"/>
    </location>
</feature>
<dbReference type="PANTHER" id="PTHR36504">
    <property type="entry name" value="LIPOPOLYSACCHARIDE EXPORT SYSTEM PROTEIN LPTA"/>
    <property type="match status" value="1"/>
</dbReference>
<feature type="domain" description="Organic solvent tolerance-like N-terminal" evidence="6">
    <location>
        <begin position="41"/>
        <end position="151"/>
    </location>
</feature>
<name>A0A9X1YHA9_9BURK</name>
<dbReference type="GO" id="GO:0043165">
    <property type="term" value="P:Gram-negative-bacterium-type cell outer membrane assembly"/>
    <property type="evidence" value="ECO:0007669"/>
    <property type="project" value="UniProtKB-UniRule"/>
</dbReference>
<keyword evidence="3 4" id="KW-0574">Periplasm</keyword>
<evidence type="ECO:0000256" key="4">
    <source>
        <dbReference type="HAMAP-Rule" id="MF_01914"/>
    </source>
</evidence>
<dbReference type="NCBIfam" id="TIGR03002">
    <property type="entry name" value="outer_YhbN_LptA"/>
    <property type="match status" value="1"/>
</dbReference>
<keyword evidence="8" id="KW-1185">Reference proteome</keyword>
<comment type="subunit">
    <text evidence="4">Component of the lipopolysaccharide transport and assembly complex.</text>
</comment>
<evidence type="ECO:0000313" key="7">
    <source>
        <dbReference type="EMBL" id="MCK9685901.1"/>
    </source>
</evidence>
<dbReference type="InterPro" id="IPR005653">
    <property type="entry name" value="OstA-like_N"/>
</dbReference>
<dbReference type="Pfam" id="PF03968">
    <property type="entry name" value="LptD_N"/>
    <property type="match status" value="1"/>
</dbReference>
<reference evidence="7" key="1">
    <citation type="submission" date="2021-11" db="EMBL/GenBank/DDBJ databases">
        <title>BS-T2-15 a new species belonging to the Comamonadaceae family isolated from the soil of a French oak forest.</title>
        <authorList>
            <person name="Mieszkin S."/>
            <person name="Alain K."/>
        </authorList>
    </citation>
    <scope>NUCLEOTIDE SEQUENCE</scope>
    <source>
        <strain evidence="7">BS-T2-15</strain>
    </source>
</reference>
<evidence type="ECO:0000313" key="8">
    <source>
        <dbReference type="Proteomes" id="UP001139353"/>
    </source>
</evidence>
<protein>
    <recommendedName>
        <fullName evidence="4">Lipopolysaccharide export system protein LptA</fullName>
    </recommendedName>
</protein>
<gene>
    <name evidence="4 7" type="primary">lptA</name>
    <name evidence="7" type="ORF">LPC04_09295</name>
</gene>
<accession>A0A9X1YHA9</accession>
<feature type="region of interest" description="Disordered" evidence="5">
    <location>
        <begin position="17"/>
        <end position="38"/>
    </location>
</feature>
<evidence type="ECO:0000256" key="5">
    <source>
        <dbReference type="SAM" id="MobiDB-lite"/>
    </source>
</evidence>
<evidence type="ECO:0000256" key="2">
    <source>
        <dbReference type="ARBA" id="ARBA00022729"/>
    </source>
</evidence>
<organism evidence="7 8">
    <name type="scientific">Scleromatobacter humisilvae</name>
    <dbReference type="NCBI Taxonomy" id="2897159"/>
    <lineage>
        <taxon>Bacteria</taxon>
        <taxon>Pseudomonadati</taxon>
        <taxon>Pseudomonadota</taxon>
        <taxon>Betaproteobacteria</taxon>
        <taxon>Burkholderiales</taxon>
        <taxon>Sphaerotilaceae</taxon>
        <taxon>Scleromatobacter</taxon>
    </lineage>
</organism>
<dbReference type="RefSeq" id="WP_275681891.1">
    <property type="nucleotide sequence ID" value="NZ_JAJLJH010000001.1"/>
</dbReference>
<dbReference type="GO" id="GO:0015920">
    <property type="term" value="P:lipopolysaccharide transport"/>
    <property type="evidence" value="ECO:0007669"/>
    <property type="project" value="UniProtKB-UniRule"/>
</dbReference>
<comment type="function">
    <text evidence="4">Involved in the assembly of lipopolysaccharide (LPS). Required for the translocation of LPS from the inner membrane to the outer membrane.</text>
</comment>
<comment type="subcellular location">
    <subcellularLocation>
        <location evidence="4">Periplasm</location>
    </subcellularLocation>
</comment>
<dbReference type="Gene3D" id="2.60.450.10">
    <property type="entry name" value="Lipopolysaccharide (LPS) transport protein A like domain"/>
    <property type="match status" value="1"/>
</dbReference>
<evidence type="ECO:0000256" key="1">
    <source>
        <dbReference type="ARBA" id="ARBA00022448"/>
    </source>
</evidence>
<dbReference type="HAMAP" id="MF_01914">
    <property type="entry name" value="LPS_assembly_LptA"/>
    <property type="match status" value="1"/>
</dbReference>
<dbReference type="EMBL" id="JAJLJH010000001">
    <property type="protein sequence ID" value="MCK9685901.1"/>
    <property type="molecule type" value="Genomic_DNA"/>
</dbReference>